<sequence length="362" mass="41455">MTSRGRVKQLEKIHAEISAGGSCFTTRALKKYLGIEVNTDMLPSSVYFSDFLDGFQGEITRLQDQEEYLKYQINQYKVKKRMHLAKYDEEVATSSLTEKIMKDSKLSLIIEEARELPAMNTNNTADPFFSVKCDEKVVFQSPMISDTADPVWSSRLVIPVSNKNHLIEVEVWDDERHPEFIGSFILDLDTYEDQQVHCRWYDLEGPEGISNGEVKVVGQWLYNLVTFHQMYIDKYEHLINVNEKSLLQVTEQINKLYSLDGKELLIAWLSPPPPPVTAKSRRSQHFLSVPPSKNNSVIGSPKNSPKSRYTKPAAFSNFLANKDFDKIRYESPLGHSTQKPSHVSLDYFAIGMFISSRLKAKK</sequence>
<proteinExistence type="predicted"/>
<dbReference type="InterPro" id="IPR000008">
    <property type="entry name" value="C2_dom"/>
</dbReference>
<dbReference type="OrthoDB" id="5973539at2759"/>
<dbReference type="CDD" id="cd00030">
    <property type="entry name" value="C2"/>
    <property type="match status" value="1"/>
</dbReference>
<dbReference type="EMBL" id="MPUH01000538">
    <property type="protein sequence ID" value="OMJ78118.1"/>
    <property type="molecule type" value="Genomic_DNA"/>
</dbReference>
<organism evidence="5 6">
    <name type="scientific">Stentor coeruleus</name>
    <dbReference type="NCBI Taxonomy" id="5963"/>
    <lineage>
        <taxon>Eukaryota</taxon>
        <taxon>Sar</taxon>
        <taxon>Alveolata</taxon>
        <taxon>Ciliophora</taxon>
        <taxon>Postciliodesmatophora</taxon>
        <taxon>Heterotrichea</taxon>
        <taxon>Heterotrichida</taxon>
        <taxon>Stentoridae</taxon>
        <taxon>Stentor</taxon>
    </lineage>
</organism>
<keyword evidence="2" id="KW-0106">Calcium</keyword>
<gene>
    <name evidence="5" type="ORF">SteCoe_22135</name>
    <name evidence="4" type="ORF">SteCoe_23408</name>
</gene>
<reference evidence="5 6" key="1">
    <citation type="submission" date="2016-11" db="EMBL/GenBank/DDBJ databases">
        <title>The macronuclear genome of Stentor coeruleus: a giant cell with tiny introns.</title>
        <authorList>
            <person name="Slabodnick M."/>
            <person name="Ruby J.G."/>
            <person name="Reiff S.B."/>
            <person name="Swart E.C."/>
            <person name="Gosai S."/>
            <person name="Prabakaran S."/>
            <person name="Witkowska E."/>
            <person name="Larue G.E."/>
            <person name="Fisher S."/>
            <person name="Freeman R.M."/>
            <person name="Gunawardena J."/>
            <person name="Chu W."/>
            <person name="Stover N.A."/>
            <person name="Gregory B.D."/>
            <person name="Nowacki M."/>
            <person name="Derisi J."/>
            <person name="Roy S.W."/>
            <person name="Marshall W.F."/>
            <person name="Sood P."/>
        </authorList>
    </citation>
    <scope>NUCLEOTIDE SEQUENCE [LARGE SCALE GENOMIC DNA]</scope>
    <source>
        <strain evidence="5">WM001</strain>
    </source>
</reference>
<evidence type="ECO:0000313" key="5">
    <source>
        <dbReference type="EMBL" id="OMJ78118.1"/>
    </source>
</evidence>
<dbReference type="SMART" id="SM00239">
    <property type="entry name" value="C2"/>
    <property type="match status" value="1"/>
</dbReference>
<dbReference type="AlphaFoldDB" id="A0A1R2BMX8"/>
<keyword evidence="6" id="KW-1185">Reference proteome</keyword>
<dbReference type="PANTHER" id="PTHR45911">
    <property type="entry name" value="C2 DOMAIN-CONTAINING PROTEIN"/>
    <property type="match status" value="1"/>
</dbReference>
<dbReference type="Pfam" id="PF00168">
    <property type="entry name" value="C2"/>
    <property type="match status" value="1"/>
</dbReference>
<evidence type="ECO:0000313" key="4">
    <source>
        <dbReference type="EMBL" id="OMJ77092.1"/>
    </source>
</evidence>
<dbReference type="InterPro" id="IPR035892">
    <property type="entry name" value="C2_domain_sf"/>
</dbReference>
<dbReference type="PROSITE" id="PS50004">
    <property type="entry name" value="C2"/>
    <property type="match status" value="1"/>
</dbReference>
<dbReference type="GO" id="GO:0046872">
    <property type="term" value="F:metal ion binding"/>
    <property type="evidence" value="ECO:0007669"/>
    <property type="project" value="UniProtKB-KW"/>
</dbReference>
<comment type="caution">
    <text evidence="5">The sequence shown here is derived from an EMBL/GenBank/DDBJ whole genome shotgun (WGS) entry which is preliminary data.</text>
</comment>
<evidence type="ECO:0000259" key="3">
    <source>
        <dbReference type="PROSITE" id="PS50004"/>
    </source>
</evidence>
<name>A0A1R2BMX8_9CILI</name>
<dbReference type="Gene3D" id="2.60.40.150">
    <property type="entry name" value="C2 domain"/>
    <property type="match status" value="1"/>
</dbReference>
<accession>A0A1R2BMX8</accession>
<dbReference type="SUPFAM" id="SSF49562">
    <property type="entry name" value="C2 domain (Calcium/lipid-binding domain, CaLB)"/>
    <property type="match status" value="1"/>
</dbReference>
<protein>
    <recommendedName>
        <fullName evidence="3">C2 domain-containing protein</fullName>
    </recommendedName>
</protein>
<feature type="domain" description="C2" evidence="3">
    <location>
        <begin position="87"/>
        <end position="201"/>
    </location>
</feature>
<evidence type="ECO:0000256" key="2">
    <source>
        <dbReference type="ARBA" id="ARBA00022837"/>
    </source>
</evidence>
<keyword evidence="1" id="KW-0479">Metal-binding</keyword>
<dbReference type="EMBL" id="MPUH01000594">
    <property type="protein sequence ID" value="OMJ77092.1"/>
    <property type="molecule type" value="Genomic_DNA"/>
</dbReference>
<dbReference type="Proteomes" id="UP000187209">
    <property type="component" value="Unassembled WGS sequence"/>
</dbReference>
<evidence type="ECO:0000256" key="1">
    <source>
        <dbReference type="ARBA" id="ARBA00022723"/>
    </source>
</evidence>
<evidence type="ECO:0000313" key="6">
    <source>
        <dbReference type="Proteomes" id="UP000187209"/>
    </source>
</evidence>